<evidence type="ECO:0000256" key="3">
    <source>
        <dbReference type="ARBA" id="ARBA00022490"/>
    </source>
</evidence>
<dbReference type="OrthoDB" id="7065728at2"/>
<evidence type="ECO:0000259" key="8">
    <source>
        <dbReference type="PROSITE" id="PS51101"/>
    </source>
</evidence>
<dbReference type="PROSITE" id="PS51101">
    <property type="entry name" value="PTS_EIIB_TYPE_4"/>
    <property type="match status" value="1"/>
</dbReference>
<dbReference type="Proteomes" id="UP000034085">
    <property type="component" value="Chromosome"/>
</dbReference>
<evidence type="ECO:0000256" key="5">
    <source>
        <dbReference type="ARBA" id="ARBA00022679"/>
    </source>
</evidence>
<keyword evidence="7" id="KW-0418">Kinase</keyword>
<evidence type="ECO:0000256" key="4">
    <source>
        <dbReference type="ARBA" id="ARBA00022597"/>
    </source>
</evidence>
<keyword evidence="5" id="KW-0808">Transferase</keyword>
<dbReference type="GO" id="GO:0016301">
    <property type="term" value="F:kinase activity"/>
    <property type="evidence" value="ECO:0007669"/>
    <property type="project" value="UniProtKB-KW"/>
</dbReference>
<keyword evidence="6" id="KW-0598">Phosphotransferase system</keyword>
<feature type="domain" description="PTS EIIB type-4" evidence="8">
    <location>
        <begin position="1"/>
        <end position="164"/>
    </location>
</feature>
<dbReference type="InterPro" id="IPR004720">
    <property type="entry name" value="PTS_IIB_sorbose-sp"/>
</dbReference>
<dbReference type="GO" id="GO:0005737">
    <property type="term" value="C:cytoplasm"/>
    <property type="evidence" value="ECO:0007669"/>
    <property type="project" value="UniProtKB-SubCell"/>
</dbReference>
<gene>
    <name evidence="9" type="ORF">F384_09975</name>
</gene>
<evidence type="ECO:0000256" key="1">
    <source>
        <dbReference type="ARBA" id="ARBA00004496"/>
    </source>
</evidence>
<keyword evidence="2" id="KW-0813">Transport</keyword>
<dbReference type="InterPro" id="IPR036667">
    <property type="entry name" value="PTS_IIB_sorbose-sp_sf"/>
</dbReference>
<evidence type="ECO:0000313" key="10">
    <source>
        <dbReference type="Proteomes" id="UP000034085"/>
    </source>
</evidence>
<evidence type="ECO:0000256" key="6">
    <source>
        <dbReference type="ARBA" id="ARBA00022683"/>
    </source>
</evidence>
<dbReference type="RefSeq" id="WP_046481327.1">
    <property type="nucleotide sequence ID" value="NZ_CP011132.1"/>
</dbReference>
<keyword evidence="3" id="KW-0963">Cytoplasm</keyword>
<dbReference type="GO" id="GO:0009401">
    <property type="term" value="P:phosphoenolpyruvate-dependent sugar phosphotransferase system"/>
    <property type="evidence" value="ECO:0007669"/>
    <property type="project" value="UniProtKB-KW"/>
</dbReference>
<organism evidence="9 10">
    <name type="scientific">Citrobacter amalonaticus Y19</name>
    <dbReference type="NCBI Taxonomy" id="1261127"/>
    <lineage>
        <taxon>Bacteria</taxon>
        <taxon>Pseudomonadati</taxon>
        <taxon>Pseudomonadota</taxon>
        <taxon>Gammaproteobacteria</taxon>
        <taxon>Enterobacterales</taxon>
        <taxon>Enterobacteriaceae</taxon>
        <taxon>Citrobacter</taxon>
    </lineage>
</organism>
<dbReference type="HOGENOM" id="CLU_116175_0_0_6"/>
<sequence length="164" mass="18387">MAITFIRIDDRMIHGQTCIAWTVQYPCTGIVLVNDAAANTPVLKNALIGASNRKTFVWTYEEWKAKKEKVVASKDNYFLITKEPILMAQMLVDDGFDPDGMKNIVVGPCNERPGTTNVGKNQSLTADEAAAIEKMHNAGFKVEFALIKEESIGFWDKYRSKFGY</sequence>
<reference evidence="9 10" key="1">
    <citation type="journal article" date="2013" name="Appl. Microbiol. Biotechnol.">
        <title>Glycerol assimilation and production of 1,3-propanediol by Citrobacter amalonaticus Y19.</title>
        <authorList>
            <person name="Ainala S.K."/>
            <person name="Ashok S."/>
            <person name="Ko Y."/>
            <person name="Park S."/>
        </authorList>
    </citation>
    <scope>NUCLEOTIDE SEQUENCE [LARGE SCALE GENOMIC DNA]</scope>
    <source>
        <strain evidence="9 10">Y19</strain>
    </source>
</reference>
<dbReference type="Pfam" id="PF03830">
    <property type="entry name" value="PTSIIB_sorb"/>
    <property type="match status" value="1"/>
</dbReference>
<dbReference type="GO" id="GO:0008982">
    <property type="term" value="F:protein-N(PI)-phosphohistidine-sugar phosphotransferase activity"/>
    <property type="evidence" value="ECO:0007669"/>
    <property type="project" value="InterPro"/>
</dbReference>
<evidence type="ECO:0000313" key="9">
    <source>
        <dbReference type="EMBL" id="AKE58948.1"/>
    </source>
</evidence>
<dbReference type="AlphaFoldDB" id="A0A0F6RF96"/>
<dbReference type="PATRIC" id="fig|1261127.3.peg.2077"/>
<accession>A0A0F6RF96</accession>
<keyword evidence="4" id="KW-0762">Sugar transport</keyword>
<comment type="subcellular location">
    <subcellularLocation>
        <location evidence="1">Cytoplasm</location>
    </subcellularLocation>
</comment>
<proteinExistence type="predicted"/>
<dbReference type="SUPFAM" id="SSF52728">
    <property type="entry name" value="PTS IIb component"/>
    <property type="match status" value="1"/>
</dbReference>
<dbReference type="Gene3D" id="3.40.35.10">
    <property type="entry name" value="Phosphotransferase system, sorbose subfamily IIB component"/>
    <property type="match status" value="1"/>
</dbReference>
<dbReference type="EMBL" id="CP011132">
    <property type="protein sequence ID" value="AKE58948.1"/>
    <property type="molecule type" value="Genomic_DNA"/>
</dbReference>
<evidence type="ECO:0000256" key="2">
    <source>
        <dbReference type="ARBA" id="ARBA00022448"/>
    </source>
</evidence>
<protein>
    <submittedName>
        <fullName evidence="9">PTS fructose transporter subunit IIB</fullName>
    </submittedName>
</protein>
<evidence type="ECO:0000256" key="7">
    <source>
        <dbReference type="ARBA" id="ARBA00022777"/>
    </source>
</evidence>
<name>A0A0F6RF96_CITAM</name>
<dbReference type="KEGG" id="cama:F384_09975"/>